<evidence type="ECO:0000256" key="1">
    <source>
        <dbReference type="ARBA" id="ARBA00022679"/>
    </source>
</evidence>
<reference evidence="7 8" key="1">
    <citation type="submission" date="2019-06" db="EMBL/GenBank/DDBJ databases">
        <title>Sorghum-associated microbial communities from plants grown in Nebraska, USA.</title>
        <authorList>
            <person name="Schachtman D."/>
        </authorList>
    </citation>
    <scope>NUCLEOTIDE SEQUENCE [LARGE SCALE GENOMIC DNA]</scope>
    <source>
        <strain evidence="7 8">1225</strain>
    </source>
</reference>
<accession>A0A561QS48</accession>
<dbReference type="PROSITE" id="PS50011">
    <property type="entry name" value="PROTEIN_KINASE_DOM"/>
    <property type="match status" value="1"/>
</dbReference>
<sequence length="336" mass="38124">MIFQPGQIINNLKIERYTGSGAFGEVYEATDLVMNRHCAVKFVPNQNPNQFDAHKEGQFLHLCRHSRVVEVYDVHPLSYAGQAYAAIEMEFFPEGSAEAYLERSYVTARQAIRWCIDILFSLEHSHANGVLHRDIKPGNIMISNGTAKLSDFGLATVVPQGGIGSGAGTPLYAAPELHLNNETTIATDIYSVGMTLFELINNIRVWRDSLLISTVIFNGSLIKKLGYHEIIPKKIQRICNIACNKNASKRYASARLMRKSLEAIKIDLNWELVGNDKWKSIKGSKRHQIEIEERKSKFETVYKVNERRDNSLCFVFSNKNDARKKLYEIINQTLVK</sequence>
<evidence type="ECO:0000256" key="2">
    <source>
        <dbReference type="ARBA" id="ARBA00022741"/>
    </source>
</evidence>
<dbReference type="CDD" id="cd14014">
    <property type="entry name" value="STKc_PknB_like"/>
    <property type="match status" value="1"/>
</dbReference>
<protein>
    <submittedName>
        <fullName evidence="7">Serine/threonine protein kinase</fullName>
    </submittedName>
</protein>
<keyword evidence="2" id="KW-0547">Nucleotide-binding</keyword>
<dbReference type="SMART" id="SM00220">
    <property type="entry name" value="S_TKc"/>
    <property type="match status" value="1"/>
</dbReference>
<dbReference type="PANTHER" id="PTHR11042">
    <property type="entry name" value="EUKARYOTIC TRANSLATION INITIATION FACTOR 2-ALPHA KINASE EIF2-ALPHA KINASE -RELATED"/>
    <property type="match status" value="1"/>
</dbReference>
<evidence type="ECO:0000313" key="7">
    <source>
        <dbReference type="EMBL" id="TWF53213.1"/>
    </source>
</evidence>
<keyword evidence="1" id="KW-0808">Transferase</keyword>
<dbReference type="InterPro" id="IPR008271">
    <property type="entry name" value="Ser/Thr_kinase_AS"/>
</dbReference>
<dbReference type="AlphaFoldDB" id="A0A561QS48"/>
<feature type="domain" description="Protein kinase" evidence="6">
    <location>
        <begin position="12"/>
        <end position="264"/>
    </location>
</feature>
<dbReference type="InterPro" id="IPR000719">
    <property type="entry name" value="Prot_kinase_dom"/>
</dbReference>
<dbReference type="GO" id="GO:0005737">
    <property type="term" value="C:cytoplasm"/>
    <property type="evidence" value="ECO:0007669"/>
    <property type="project" value="TreeGrafter"/>
</dbReference>
<keyword evidence="3 7" id="KW-0418">Kinase</keyword>
<comment type="caution">
    <text evidence="7">The sequence shown here is derived from an EMBL/GenBank/DDBJ whole genome shotgun (WGS) entry which is preliminary data.</text>
</comment>
<dbReference type="Gene3D" id="1.10.510.10">
    <property type="entry name" value="Transferase(Phosphotransferase) domain 1"/>
    <property type="match status" value="1"/>
</dbReference>
<gene>
    <name evidence="7" type="ORF">FHW37_104488</name>
</gene>
<dbReference type="PROSITE" id="PS00108">
    <property type="entry name" value="PROTEIN_KINASE_ST"/>
    <property type="match status" value="1"/>
</dbReference>
<evidence type="ECO:0000256" key="5">
    <source>
        <dbReference type="ARBA" id="ARBA00037982"/>
    </source>
</evidence>
<evidence type="ECO:0000313" key="8">
    <source>
        <dbReference type="Proteomes" id="UP000320653"/>
    </source>
</evidence>
<keyword evidence="4" id="KW-0067">ATP-binding</keyword>
<name>A0A561QS48_9HYPH</name>
<dbReference type="GO" id="GO:0004674">
    <property type="term" value="F:protein serine/threonine kinase activity"/>
    <property type="evidence" value="ECO:0007669"/>
    <property type="project" value="UniProtKB-KW"/>
</dbReference>
<evidence type="ECO:0000256" key="4">
    <source>
        <dbReference type="ARBA" id="ARBA00022840"/>
    </source>
</evidence>
<dbReference type="GO" id="GO:0005524">
    <property type="term" value="F:ATP binding"/>
    <property type="evidence" value="ECO:0007669"/>
    <property type="project" value="UniProtKB-KW"/>
</dbReference>
<dbReference type="InterPro" id="IPR050339">
    <property type="entry name" value="CC_SR_Kinase"/>
</dbReference>
<comment type="similarity">
    <text evidence="5">Belongs to the protein kinase superfamily. Ser/Thr protein kinase family. GCN2 subfamily.</text>
</comment>
<proteinExistence type="inferred from homology"/>
<dbReference type="SUPFAM" id="SSF56112">
    <property type="entry name" value="Protein kinase-like (PK-like)"/>
    <property type="match status" value="1"/>
</dbReference>
<keyword evidence="7" id="KW-0723">Serine/threonine-protein kinase</keyword>
<evidence type="ECO:0000259" key="6">
    <source>
        <dbReference type="PROSITE" id="PS50011"/>
    </source>
</evidence>
<keyword evidence="8" id="KW-1185">Reference proteome</keyword>
<evidence type="ECO:0000256" key="3">
    <source>
        <dbReference type="ARBA" id="ARBA00022777"/>
    </source>
</evidence>
<dbReference type="EMBL" id="VIWP01000004">
    <property type="protein sequence ID" value="TWF53213.1"/>
    <property type="molecule type" value="Genomic_DNA"/>
</dbReference>
<organism evidence="7 8">
    <name type="scientific">Neorhizobium alkalisoli</name>
    <dbReference type="NCBI Taxonomy" id="528178"/>
    <lineage>
        <taxon>Bacteria</taxon>
        <taxon>Pseudomonadati</taxon>
        <taxon>Pseudomonadota</taxon>
        <taxon>Alphaproteobacteria</taxon>
        <taxon>Hyphomicrobiales</taxon>
        <taxon>Rhizobiaceae</taxon>
        <taxon>Rhizobium/Agrobacterium group</taxon>
        <taxon>Neorhizobium</taxon>
    </lineage>
</organism>
<dbReference type="Pfam" id="PF00069">
    <property type="entry name" value="Pkinase"/>
    <property type="match status" value="1"/>
</dbReference>
<dbReference type="InterPro" id="IPR011009">
    <property type="entry name" value="Kinase-like_dom_sf"/>
</dbReference>
<dbReference type="Proteomes" id="UP000320653">
    <property type="component" value="Unassembled WGS sequence"/>
</dbReference>